<dbReference type="Gene3D" id="3.80.10.10">
    <property type="entry name" value="Ribonuclease Inhibitor"/>
    <property type="match status" value="1"/>
</dbReference>
<dbReference type="InterPro" id="IPR026906">
    <property type="entry name" value="LRR_5"/>
</dbReference>
<proteinExistence type="predicted"/>
<dbReference type="EMBL" id="AP027925">
    <property type="protein sequence ID" value="BED92670.1"/>
    <property type="molecule type" value="Genomic_DNA"/>
</dbReference>
<name>A0AA48L1E9_9FIRM</name>
<protein>
    <submittedName>
        <fullName evidence="1">Leu-rich repeat protein</fullName>
    </submittedName>
</protein>
<dbReference type="InterPro" id="IPR032675">
    <property type="entry name" value="LRR_dom_sf"/>
</dbReference>
<dbReference type="KEGG" id="ptrh:RsTaC01_0505"/>
<evidence type="ECO:0000313" key="1">
    <source>
        <dbReference type="EMBL" id="BED92670.1"/>
    </source>
</evidence>
<dbReference type="SUPFAM" id="SSF52058">
    <property type="entry name" value="L domain-like"/>
    <property type="match status" value="1"/>
</dbReference>
<gene>
    <name evidence="1" type="ORF">RsTaC01_0505</name>
</gene>
<dbReference type="Proteomes" id="UP001335720">
    <property type="component" value="Chromosome"/>
</dbReference>
<dbReference type="Pfam" id="PF13306">
    <property type="entry name" value="LRR_5"/>
    <property type="match status" value="2"/>
</dbReference>
<organism evidence="1">
    <name type="scientific">Candidatus Paraimprobicoccus trichonymphae</name>
    <dbReference type="NCBI Taxonomy" id="3033793"/>
    <lineage>
        <taxon>Bacteria</taxon>
        <taxon>Bacillati</taxon>
        <taxon>Bacillota</taxon>
        <taxon>Clostridia</taxon>
        <taxon>Candidatus Paraimprobicoccus</taxon>
    </lineage>
</organism>
<dbReference type="AlphaFoldDB" id="A0AA48L1E9"/>
<sequence>MLHKQIKNTCLSILFFSGVLFFPKNFSTLKFFYSPEEICKKLGSSAKTDINTRESDWLNNGIEIYKDPNELAYYLCLGLRNYVNADAVNKENLLEIFDRILGLSFKDVSEEYRYEIFNIFLSILRNRSVYSNLINDGIEDKGYLSSLIIDGKGNCKTYAYAINRILTCLEFKNYIMRVEGDKGKSLSGLLGHGVNIVKFRKKFYVIDFQNFRETPVLLEDFCQFNDPDVFYFKNYPYYILESSDFYDPYQLLNDGKKNPQNLLTTISFSDKDNAFYVGNNLLNIPSAYGNLIQNIMLIKQKSSPGVNCSVIVSQSVKQLSPNAFSNIGLLTQIDLSKTSITELPDECFSCCNSLSKVTLPKTFKTISQSAFRNIDFKKIEFVGLENSKSAFKNKDSLLFMKGIYDRNKQLSIESKKKCLNTIEEPKNPKINLEDTVSFKNDEIIIGKGTSVINSDYMFSLSQLYNLDKIVISSDVTKILNNSFTHHIFNTIRFENEKRCAICENAFDHVVIKNLDLNTDVNAFIKNNPKYFKNCQFEKISGKFNDILNFYTGIDGFLVYTGDLKDKFINYYFIDGYGEFSKVLQVNLAPSENVNFSNVSNRLNCKVSFSNDKEFEFFNELSLIHDFKCAKVLILKGKKNSFWVYGITIAKLRYIPKSVEVLDITEFWLDPATGSINLVPGTFPNLKELKISESTFIGHLQACCSTMHGFSMAFPDVKIISDKNVVQYIFSNYFKDDKFKKIITLNDEFISNEQANFIIKTLNDTSDKFNILHEKVEILNIGSKVKNFMIVNHGLPSEIVLVNIPNSLGFYCVSEIEPKFNNIQFMYVKKLSNLKMLHNLPFNVVLIIDEMTAVQFKKDLKANGKINFLHTACNLLESTGLREIKIMKSGAITNERLLDLGYGIRAGNATAIAEYNGLQTMEDYYNM</sequence>
<reference evidence="1" key="1">
    <citation type="journal article" date="2023" name="ISME J.">
        <title>Emergence of putative energy parasites within Clostridia revealed by genome analysis of a novel endosymbiotic clade.</title>
        <authorList>
            <person name="Takahashi K."/>
            <person name="Kuwahara H."/>
            <person name="Horikawa Y."/>
            <person name="Izawa K."/>
            <person name="Kato D."/>
            <person name="Inagaki T."/>
            <person name="Yuki M."/>
            <person name="Ohkuma M."/>
            <person name="Hongoh Y."/>
        </authorList>
    </citation>
    <scope>NUCLEOTIDE SEQUENCE</scope>
    <source>
        <strain evidence="1">RsTa-C01</strain>
    </source>
</reference>
<accession>A0AA48L1E9</accession>